<dbReference type="EMBL" id="AP026978">
    <property type="protein sequence ID" value="BDU00214.1"/>
    <property type="molecule type" value="Genomic_DNA"/>
</dbReference>
<keyword evidence="2" id="KW-1185">Reference proteome</keyword>
<protein>
    <submittedName>
        <fullName evidence="1">Uncharacterized protein</fullName>
    </submittedName>
</protein>
<evidence type="ECO:0000313" key="2">
    <source>
        <dbReference type="Proteomes" id="UP001317870"/>
    </source>
</evidence>
<reference evidence="1 2" key="1">
    <citation type="submission" date="2022-11" db="EMBL/GenBank/DDBJ databases">
        <title>Genome Sequencing of Nocardia sp. ON39_IFM12276 and assembly.</title>
        <authorList>
            <person name="Shimojima M."/>
            <person name="Toyokawa M."/>
            <person name="Uesaka K."/>
        </authorList>
    </citation>
    <scope>NUCLEOTIDE SEQUENCE [LARGE SCALE GENOMIC DNA]</scope>
    <source>
        <strain evidence="1 2">IFM 12276</strain>
    </source>
</reference>
<sequence length="68" mass="7662">MRIDRPGFRRLLDESRTTDPDRIVSGAARRRIGARAYQPIRAHTKASVFGRRPHRGVPLRCIGIGAEP</sequence>
<gene>
    <name evidence="1" type="ORF">IFM12276_32420</name>
</gene>
<organism evidence="1 2">
    <name type="scientific">Nocardia sputorum</name>
    <dbReference type="NCBI Taxonomy" id="2984338"/>
    <lineage>
        <taxon>Bacteria</taxon>
        <taxon>Bacillati</taxon>
        <taxon>Actinomycetota</taxon>
        <taxon>Actinomycetes</taxon>
        <taxon>Mycobacteriales</taxon>
        <taxon>Nocardiaceae</taxon>
        <taxon>Nocardia</taxon>
    </lineage>
</organism>
<accession>A0ABM8CYX4</accession>
<proteinExistence type="predicted"/>
<name>A0ABM8CYX4_9NOCA</name>
<evidence type="ECO:0000313" key="1">
    <source>
        <dbReference type="EMBL" id="BDU00214.1"/>
    </source>
</evidence>
<dbReference type="Proteomes" id="UP001317870">
    <property type="component" value="Chromosome"/>
</dbReference>